<organism evidence="1 2">
    <name type="scientific">Hyalomma asiaticum</name>
    <name type="common">Tick</name>
    <dbReference type="NCBI Taxonomy" id="266040"/>
    <lineage>
        <taxon>Eukaryota</taxon>
        <taxon>Metazoa</taxon>
        <taxon>Ecdysozoa</taxon>
        <taxon>Arthropoda</taxon>
        <taxon>Chelicerata</taxon>
        <taxon>Arachnida</taxon>
        <taxon>Acari</taxon>
        <taxon>Parasitiformes</taxon>
        <taxon>Ixodida</taxon>
        <taxon>Ixodoidea</taxon>
        <taxon>Ixodidae</taxon>
        <taxon>Hyalomminae</taxon>
        <taxon>Hyalomma</taxon>
    </lineage>
</organism>
<name>A0ACB7S4F7_HYAAI</name>
<sequence>MSDAWKDMQEFKSRQSSLRERLQRRKKERQEIVQAISTEPIASAGEDSSGALSSAINQPVGSPQPGSQTAAAQGPSTDSPAPPDVDEVERRLLRCLLDVALDLPADSRRLQSIVSRSLGRDVDHSALEDLLHKLAAQELIALGEDVTAEGTPFLQVTSTEHTRLQAFVDAQGDGDEAREKRGQKRSAPDPIESLLSLPSAREKETKQLGEEILELLSKPTAKERSLVERFRSQGGAQVQEFCPHGTKQECSRSSSTGTACSKLHFNKIIQKHTDESLGDCSFLNTCFHMDSCKYVHYEVDSSSVPVSRPPAPAPSGSSSPPALLRGTGPTVLHPPQWIQCDLRYFDMSILGKFSVVMADPPWDIHMELPYGTMSDDEMRQLNVPSLTDDGLIFLWVTGRAMELGRECLKLWGYERCDELIWVKTNQLQRIIRTGRTGHWLNHGKEHCLVGVKGNPKACSFLAPHWRPRLRNLCFCVSDVQEPKRIEKGVVHIGGGRQVHATALLLALRGRAAPPSFPLAGAARSGSREALTSALARERRRDAPRDRRRSRPRRRQSAGWLSWHTADRSGASSAMDAGWEQALRLKMEQRSLNFCALERRRPPASDMLEDAEELGRKKAARVSVPSRRAWTSLCGRRGARDCSPSCGRPRPGARRLDWDRGHHRFGRVSAATNTAAAPCCWAFSFITSSTCLPPPGRAKDALKAVARDSAAVTWRLLARESHRRCDRLSLALLPGRSDESILRRPRQGRALTWPKLDTRGSEWARPENRGPPLYSGSHVHAGTARFAGALL</sequence>
<keyword evidence="2" id="KW-1185">Reference proteome</keyword>
<protein>
    <submittedName>
        <fullName evidence="1">Uncharacterized protein</fullName>
    </submittedName>
</protein>
<proteinExistence type="predicted"/>
<accession>A0ACB7S4F7</accession>
<comment type="caution">
    <text evidence="1">The sequence shown here is derived from an EMBL/GenBank/DDBJ whole genome shotgun (WGS) entry which is preliminary data.</text>
</comment>
<evidence type="ECO:0000313" key="2">
    <source>
        <dbReference type="Proteomes" id="UP000821845"/>
    </source>
</evidence>
<evidence type="ECO:0000313" key="1">
    <source>
        <dbReference type="EMBL" id="KAH6928533.1"/>
    </source>
</evidence>
<reference evidence="1" key="1">
    <citation type="submission" date="2020-05" db="EMBL/GenBank/DDBJ databases">
        <title>Large-scale comparative analyses of tick genomes elucidate their genetic diversity and vector capacities.</title>
        <authorList>
            <person name="Jia N."/>
            <person name="Wang J."/>
            <person name="Shi W."/>
            <person name="Du L."/>
            <person name="Sun Y."/>
            <person name="Zhan W."/>
            <person name="Jiang J."/>
            <person name="Wang Q."/>
            <person name="Zhang B."/>
            <person name="Ji P."/>
            <person name="Sakyi L.B."/>
            <person name="Cui X."/>
            <person name="Yuan T."/>
            <person name="Jiang B."/>
            <person name="Yang W."/>
            <person name="Lam T.T.-Y."/>
            <person name="Chang Q."/>
            <person name="Ding S."/>
            <person name="Wang X."/>
            <person name="Zhu J."/>
            <person name="Ruan X."/>
            <person name="Zhao L."/>
            <person name="Wei J."/>
            <person name="Que T."/>
            <person name="Du C."/>
            <person name="Cheng J."/>
            <person name="Dai P."/>
            <person name="Han X."/>
            <person name="Huang E."/>
            <person name="Gao Y."/>
            <person name="Liu J."/>
            <person name="Shao H."/>
            <person name="Ye R."/>
            <person name="Li L."/>
            <person name="Wei W."/>
            <person name="Wang X."/>
            <person name="Wang C."/>
            <person name="Yang T."/>
            <person name="Huo Q."/>
            <person name="Li W."/>
            <person name="Guo W."/>
            <person name="Chen H."/>
            <person name="Zhou L."/>
            <person name="Ni X."/>
            <person name="Tian J."/>
            <person name="Zhou Y."/>
            <person name="Sheng Y."/>
            <person name="Liu T."/>
            <person name="Pan Y."/>
            <person name="Xia L."/>
            <person name="Li J."/>
            <person name="Zhao F."/>
            <person name="Cao W."/>
        </authorList>
    </citation>
    <scope>NUCLEOTIDE SEQUENCE</scope>
    <source>
        <strain evidence="1">Hyas-2018</strain>
    </source>
</reference>
<dbReference type="EMBL" id="CM023486">
    <property type="protein sequence ID" value="KAH6928533.1"/>
    <property type="molecule type" value="Genomic_DNA"/>
</dbReference>
<dbReference type="Proteomes" id="UP000821845">
    <property type="component" value="Chromosome 6"/>
</dbReference>
<gene>
    <name evidence="1" type="ORF">HPB50_016870</name>
</gene>